<dbReference type="InterPro" id="IPR036259">
    <property type="entry name" value="MFS_trans_sf"/>
</dbReference>
<feature type="transmembrane region" description="Helical" evidence="1">
    <location>
        <begin position="104"/>
        <end position="126"/>
    </location>
</feature>
<feature type="transmembrane region" description="Helical" evidence="1">
    <location>
        <begin position="79"/>
        <end position="98"/>
    </location>
</feature>
<dbReference type="CDD" id="cd06174">
    <property type="entry name" value="MFS"/>
    <property type="match status" value="1"/>
</dbReference>
<dbReference type="InterPro" id="IPR053160">
    <property type="entry name" value="MFS_DHA3_Transporter"/>
</dbReference>
<feature type="transmembrane region" description="Helical" evidence="1">
    <location>
        <begin position="373"/>
        <end position="395"/>
    </location>
</feature>
<dbReference type="SUPFAM" id="SSF103473">
    <property type="entry name" value="MFS general substrate transporter"/>
    <property type="match status" value="1"/>
</dbReference>
<proteinExistence type="predicted"/>
<dbReference type="PANTHER" id="PTHR23530:SF1">
    <property type="entry name" value="PERMEASE, MAJOR FACILITATOR SUPERFAMILY-RELATED"/>
    <property type="match status" value="1"/>
</dbReference>
<dbReference type="Proteomes" id="UP000806528">
    <property type="component" value="Unassembled WGS sequence"/>
</dbReference>
<dbReference type="Pfam" id="PF07690">
    <property type="entry name" value="MFS_1"/>
    <property type="match status" value="1"/>
</dbReference>
<dbReference type="PANTHER" id="PTHR23530">
    <property type="entry name" value="TRANSPORT PROTEIN-RELATED"/>
    <property type="match status" value="1"/>
</dbReference>
<evidence type="ECO:0000313" key="2">
    <source>
        <dbReference type="EMBL" id="MBE2999492.1"/>
    </source>
</evidence>
<feature type="transmembrane region" description="Helical" evidence="1">
    <location>
        <begin position="264"/>
        <end position="283"/>
    </location>
</feature>
<dbReference type="Gene3D" id="1.20.1250.20">
    <property type="entry name" value="MFS general substrate transporter like domains"/>
    <property type="match status" value="1"/>
</dbReference>
<feature type="transmembrane region" description="Helical" evidence="1">
    <location>
        <begin position="147"/>
        <end position="166"/>
    </location>
</feature>
<keyword evidence="1" id="KW-0472">Membrane</keyword>
<gene>
    <name evidence="2" type="ORF">IDM40_12355</name>
</gene>
<accession>A0ABR9P6P6</accession>
<feature type="transmembrane region" description="Helical" evidence="1">
    <location>
        <begin position="290"/>
        <end position="308"/>
    </location>
</feature>
<evidence type="ECO:0000313" key="3">
    <source>
        <dbReference type="Proteomes" id="UP000806528"/>
    </source>
</evidence>
<feature type="transmembrane region" description="Helical" evidence="1">
    <location>
        <begin position="345"/>
        <end position="367"/>
    </location>
</feature>
<dbReference type="EMBL" id="JADBGI010000009">
    <property type="protein sequence ID" value="MBE2999492.1"/>
    <property type="molecule type" value="Genomic_DNA"/>
</dbReference>
<keyword evidence="3" id="KW-1185">Reference proteome</keyword>
<dbReference type="InterPro" id="IPR011701">
    <property type="entry name" value="MFS"/>
</dbReference>
<protein>
    <submittedName>
        <fullName evidence="2">MFS transporter</fullName>
    </submittedName>
</protein>
<feature type="transmembrane region" description="Helical" evidence="1">
    <location>
        <begin position="172"/>
        <end position="191"/>
    </location>
</feature>
<evidence type="ECO:0000256" key="1">
    <source>
        <dbReference type="SAM" id="Phobius"/>
    </source>
</evidence>
<feature type="transmembrane region" description="Helical" evidence="1">
    <location>
        <begin position="20"/>
        <end position="40"/>
    </location>
</feature>
<organism evidence="2 3">
    <name type="scientific">Nocardiopsis coralli</name>
    <dbReference type="NCBI Taxonomy" id="2772213"/>
    <lineage>
        <taxon>Bacteria</taxon>
        <taxon>Bacillati</taxon>
        <taxon>Actinomycetota</taxon>
        <taxon>Actinomycetes</taxon>
        <taxon>Streptosporangiales</taxon>
        <taxon>Nocardiopsidaceae</taxon>
        <taxon>Nocardiopsis</taxon>
    </lineage>
</organism>
<comment type="caution">
    <text evidence="2">The sequence shown here is derived from an EMBL/GenBank/DDBJ whole genome shotgun (WGS) entry which is preliminary data.</text>
</comment>
<reference evidence="2 3" key="1">
    <citation type="submission" date="2020-09" db="EMBL/GenBank/DDBJ databases">
        <title>Diversity and distribution of actinomycetes associated with coral in the coast of Hainan.</title>
        <authorList>
            <person name="Li F."/>
        </authorList>
    </citation>
    <scope>NUCLEOTIDE SEQUENCE [LARGE SCALE GENOMIC DNA]</scope>
    <source>
        <strain evidence="2 3">HNM0947</strain>
    </source>
</reference>
<feature type="transmembrane region" description="Helical" evidence="1">
    <location>
        <begin position="227"/>
        <end position="244"/>
    </location>
</feature>
<sequence length="408" mass="42425">MTTHARRAHHARLPRLTRPLYAYAVCQEFVLLYPVYALLFERSGLSVSQISSLFVIWSLTAVVLAVPCGALADLVPRRHLLALAPLLTGTGFALWLLAPSYPAFAAGFVLWGAGGALASGALEALVHTELDHRGAADHYARVMGITRALGVASVGAAALLAVPAMALGGYTAVGTASIAVCLLGALAGLALPEHRTTTPAHTHDEPEPGYAATLRSGLHEARTSRPVRHALILLVVATAFWESLEEYIPLLASDAGVPAAQVPAVLLVVWAFVTTGGLLAARAALWPRPVLGLALLTATLAAAAGAHLGTWAGWVLLGAGFALYQMLAVVADARLQQTITGRARATVTSLAGLGTEAVAIAVFATYAGLSTGLGHPAVFTLFVLPYALIGVIMAAPHRHPRGHTPRSR</sequence>
<keyword evidence="1" id="KW-1133">Transmembrane helix</keyword>
<keyword evidence="1" id="KW-0812">Transmembrane</keyword>
<feature type="transmembrane region" description="Helical" evidence="1">
    <location>
        <begin position="52"/>
        <end position="72"/>
    </location>
</feature>
<name>A0ABR9P6P6_9ACTN</name>
<feature type="transmembrane region" description="Helical" evidence="1">
    <location>
        <begin position="314"/>
        <end position="333"/>
    </location>
</feature>
<dbReference type="RefSeq" id="WP_193122118.1">
    <property type="nucleotide sequence ID" value="NZ_JADBGI010000009.1"/>
</dbReference>